<comment type="caution">
    <text evidence="1">The sequence shown here is derived from an EMBL/GenBank/DDBJ whole genome shotgun (WGS) entry which is preliminary data.</text>
</comment>
<dbReference type="EMBL" id="JASCZI010031069">
    <property type="protein sequence ID" value="MED6125855.1"/>
    <property type="molecule type" value="Genomic_DNA"/>
</dbReference>
<sequence length="136" mass="15795">MKGFDRLRPEMKAWSTRFLPISAIVRATYERLQQLWIRKGQEAHAQVVAGSQWSQYLLSEIENSKGELHKMRVISCDRRSSTFIVEEVLPIRYSRQSSYRVNLRQRICDEQKDITPGILTQCNLICICGHVLQSVA</sequence>
<gene>
    <name evidence="1" type="ORF">PIB30_072540</name>
</gene>
<dbReference type="Proteomes" id="UP001341840">
    <property type="component" value="Unassembled WGS sequence"/>
</dbReference>
<evidence type="ECO:0000313" key="1">
    <source>
        <dbReference type="EMBL" id="MED6125855.1"/>
    </source>
</evidence>
<organism evidence="1 2">
    <name type="scientific">Stylosanthes scabra</name>
    <dbReference type="NCBI Taxonomy" id="79078"/>
    <lineage>
        <taxon>Eukaryota</taxon>
        <taxon>Viridiplantae</taxon>
        <taxon>Streptophyta</taxon>
        <taxon>Embryophyta</taxon>
        <taxon>Tracheophyta</taxon>
        <taxon>Spermatophyta</taxon>
        <taxon>Magnoliopsida</taxon>
        <taxon>eudicotyledons</taxon>
        <taxon>Gunneridae</taxon>
        <taxon>Pentapetalae</taxon>
        <taxon>rosids</taxon>
        <taxon>fabids</taxon>
        <taxon>Fabales</taxon>
        <taxon>Fabaceae</taxon>
        <taxon>Papilionoideae</taxon>
        <taxon>50 kb inversion clade</taxon>
        <taxon>dalbergioids sensu lato</taxon>
        <taxon>Dalbergieae</taxon>
        <taxon>Pterocarpus clade</taxon>
        <taxon>Stylosanthes</taxon>
    </lineage>
</organism>
<evidence type="ECO:0000313" key="2">
    <source>
        <dbReference type="Proteomes" id="UP001341840"/>
    </source>
</evidence>
<protein>
    <submittedName>
        <fullName evidence="1">Uncharacterized protein</fullName>
    </submittedName>
</protein>
<reference evidence="1 2" key="1">
    <citation type="journal article" date="2023" name="Plants (Basel)">
        <title>Bridging the Gap: Combining Genomics and Transcriptomics Approaches to Understand Stylosanthes scabra, an Orphan Legume from the Brazilian Caatinga.</title>
        <authorList>
            <person name="Ferreira-Neto J.R.C."/>
            <person name="da Silva M.D."/>
            <person name="Binneck E."/>
            <person name="de Melo N.F."/>
            <person name="da Silva R.H."/>
            <person name="de Melo A.L.T.M."/>
            <person name="Pandolfi V."/>
            <person name="Bustamante F.O."/>
            <person name="Brasileiro-Vidal A.C."/>
            <person name="Benko-Iseppon A.M."/>
        </authorList>
    </citation>
    <scope>NUCLEOTIDE SEQUENCE [LARGE SCALE GENOMIC DNA]</scope>
    <source>
        <tissue evidence="1">Leaves</tissue>
    </source>
</reference>
<name>A0ABU6RPL2_9FABA</name>
<proteinExistence type="predicted"/>
<accession>A0ABU6RPL2</accession>
<keyword evidence="2" id="KW-1185">Reference proteome</keyword>